<comment type="caution">
    <text evidence="10">The sequence shown here is derived from an EMBL/GenBank/DDBJ whole genome shotgun (WGS) entry which is preliminary data.</text>
</comment>
<evidence type="ECO:0000256" key="4">
    <source>
        <dbReference type="ARBA" id="ARBA00022692"/>
    </source>
</evidence>
<evidence type="ECO:0000256" key="3">
    <source>
        <dbReference type="ARBA" id="ARBA00022475"/>
    </source>
</evidence>
<dbReference type="GO" id="GO:0046872">
    <property type="term" value="F:metal ion binding"/>
    <property type="evidence" value="ECO:0007669"/>
    <property type="project" value="UniProtKB-KW"/>
</dbReference>
<dbReference type="GO" id="GO:0140911">
    <property type="term" value="F:pore-forming activity"/>
    <property type="evidence" value="ECO:0007669"/>
    <property type="project" value="InterPro"/>
</dbReference>
<protein>
    <submittedName>
        <fullName evidence="9 10">Hemolysin</fullName>
    </submittedName>
</protein>
<accession>A0A1Y4QJ19</accession>
<evidence type="ECO:0000256" key="7">
    <source>
        <dbReference type="PIRSR" id="PIRSR604254-1"/>
    </source>
</evidence>
<keyword evidence="3" id="KW-1003">Cell membrane</keyword>
<dbReference type="RefSeq" id="WP_087256186.1">
    <property type="nucleotide sequence ID" value="NZ_CAJFOD010000016.1"/>
</dbReference>
<evidence type="ECO:0000313" key="11">
    <source>
        <dbReference type="Proteomes" id="UP000196258"/>
    </source>
</evidence>
<comment type="similarity">
    <text evidence="2">Belongs to the UPF0073 (Hly-III) family.</text>
</comment>
<reference evidence="11" key="1">
    <citation type="submission" date="2017-04" db="EMBL/GenBank/DDBJ databases">
        <title>Function of individual gut microbiota members based on whole genome sequencing of pure cultures obtained from chicken caecum.</title>
        <authorList>
            <person name="Medvecky M."/>
            <person name="Cejkova D."/>
            <person name="Polansky O."/>
            <person name="Karasova D."/>
            <person name="Kubasova T."/>
            <person name="Cizek A."/>
            <person name="Rychlik I."/>
        </authorList>
    </citation>
    <scope>NUCLEOTIDE SEQUENCE [LARGE SCALE GENOMIC DNA]</scope>
    <source>
        <strain evidence="11">An149</strain>
    </source>
</reference>
<dbReference type="PANTHER" id="PTHR20855:SF3">
    <property type="entry name" value="LD03007P"/>
    <property type="match status" value="1"/>
</dbReference>
<feature type="transmembrane region" description="Helical" evidence="8">
    <location>
        <begin position="42"/>
        <end position="64"/>
    </location>
</feature>
<dbReference type="Proteomes" id="UP000749320">
    <property type="component" value="Unassembled WGS sequence"/>
</dbReference>
<feature type="transmembrane region" description="Helical" evidence="8">
    <location>
        <begin position="85"/>
        <end position="103"/>
    </location>
</feature>
<evidence type="ECO:0000313" key="10">
    <source>
        <dbReference type="EMBL" id="OUQ05286.1"/>
    </source>
</evidence>
<comment type="subcellular location">
    <subcellularLocation>
        <location evidence="1">Cell membrane</location>
        <topology evidence="1">Multi-pass membrane protein</topology>
    </subcellularLocation>
</comment>
<feature type="transmembrane region" description="Helical" evidence="8">
    <location>
        <begin position="158"/>
        <end position="182"/>
    </location>
</feature>
<reference evidence="9" key="4">
    <citation type="submission" date="2021-09" db="EMBL/GenBank/DDBJ databases">
        <authorList>
            <person name="Gilroy R."/>
        </authorList>
    </citation>
    <scope>NUCLEOTIDE SEQUENCE</scope>
    <source>
        <strain evidence="9">CHK193-16274</strain>
    </source>
</reference>
<dbReference type="InterPro" id="IPR005744">
    <property type="entry name" value="Hy-lIII"/>
</dbReference>
<dbReference type="Pfam" id="PF03006">
    <property type="entry name" value="HlyIII"/>
    <property type="match status" value="1"/>
</dbReference>
<evidence type="ECO:0000256" key="8">
    <source>
        <dbReference type="SAM" id="Phobius"/>
    </source>
</evidence>
<reference evidence="10" key="2">
    <citation type="journal article" date="2018" name="BMC Genomics">
        <title>Whole genome sequencing and function prediction of 133 gut anaerobes isolated from chicken caecum in pure cultures.</title>
        <authorList>
            <person name="Medvecky M."/>
            <person name="Cejkova D."/>
            <person name="Polansky O."/>
            <person name="Karasova D."/>
            <person name="Kubasova T."/>
            <person name="Cizek A."/>
            <person name="Rychlik I."/>
        </authorList>
    </citation>
    <scope>NUCLEOTIDE SEQUENCE</scope>
    <source>
        <strain evidence="10">An149</strain>
    </source>
</reference>
<proteinExistence type="inferred from homology"/>
<dbReference type="EMBL" id="DYWV01000029">
    <property type="protein sequence ID" value="HJF39445.1"/>
    <property type="molecule type" value="Genomic_DNA"/>
</dbReference>
<name>A0A1Y4QJ19_9FIRM</name>
<keyword evidence="7" id="KW-0862">Zinc</keyword>
<dbReference type="Proteomes" id="UP000196258">
    <property type="component" value="Unassembled WGS sequence"/>
</dbReference>
<dbReference type="AlphaFoldDB" id="A0A1Y4QJ19"/>
<evidence type="ECO:0000256" key="6">
    <source>
        <dbReference type="ARBA" id="ARBA00023136"/>
    </source>
</evidence>
<feature type="binding site" evidence="7">
    <location>
        <position position="198"/>
    </location>
    <ligand>
        <name>Zn(2+)</name>
        <dbReference type="ChEBI" id="CHEBI:29105"/>
    </ligand>
</feature>
<feature type="transmembrane region" description="Helical" evidence="8">
    <location>
        <begin position="12"/>
        <end position="36"/>
    </location>
</feature>
<dbReference type="InterPro" id="IPR004254">
    <property type="entry name" value="AdipoR/HlyIII-related"/>
</dbReference>
<evidence type="ECO:0000256" key="2">
    <source>
        <dbReference type="ARBA" id="ARBA00008488"/>
    </source>
</evidence>
<dbReference type="NCBIfam" id="TIGR01065">
    <property type="entry name" value="hlyIII"/>
    <property type="match status" value="1"/>
</dbReference>
<evidence type="ECO:0000256" key="5">
    <source>
        <dbReference type="ARBA" id="ARBA00022989"/>
    </source>
</evidence>
<feature type="transmembrane region" description="Helical" evidence="8">
    <location>
        <begin position="194"/>
        <end position="216"/>
    </location>
</feature>
<feature type="binding site" evidence="7">
    <location>
        <position position="65"/>
    </location>
    <ligand>
        <name>Zn(2+)</name>
        <dbReference type="ChEBI" id="CHEBI:29105"/>
    </ligand>
</feature>
<feature type="binding site" evidence="7">
    <location>
        <position position="194"/>
    </location>
    <ligand>
        <name>Zn(2+)</name>
        <dbReference type="ChEBI" id="CHEBI:29105"/>
    </ligand>
</feature>
<dbReference type="PANTHER" id="PTHR20855">
    <property type="entry name" value="ADIPOR/PROGESTIN RECEPTOR-RELATED"/>
    <property type="match status" value="1"/>
</dbReference>
<organism evidence="10 11">
    <name type="scientific">Thomasclavelia spiroformis</name>
    <dbReference type="NCBI Taxonomy" id="29348"/>
    <lineage>
        <taxon>Bacteria</taxon>
        <taxon>Bacillati</taxon>
        <taxon>Bacillota</taxon>
        <taxon>Erysipelotrichia</taxon>
        <taxon>Erysipelotrichales</taxon>
        <taxon>Coprobacillaceae</taxon>
        <taxon>Thomasclavelia</taxon>
    </lineage>
</organism>
<keyword evidence="6 8" id="KW-0472">Membrane</keyword>
<dbReference type="GO" id="GO:0005886">
    <property type="term" value="C:plasma membrane"/>
    <property type="evidence" value="ECO:0007669"/>
    <property type="project" value="UniProtKB-SubCell"/>
</dbReference>
<dbReference type="EMBL" id="NFLB01000006">
    <property type="protein sequence ID" value="OUQ05286.1"/>
    <property type="molecule type" value="Genomic_DNA"/>
</dbReference>
<reference evidence="9" key="3">
    <citation type="journal article" date="2021" name="PeerJ">
        <title>Extensive microbial diversity within the chicken gut microbiome revealed by metagenomics and culture.</title>
        <authorList>
            <person name="Gilroy R."/>
            <person name="Ravi A."/>
            <person name="Getino M."/>
            <person name="Pursley I."/>
            <person name="Horton D.L."/>
            <person name="Alikhan N.F."/>
            <person name="Baker D."/>
            <person name="Gharbi K."/>
            <person name="Hall N."/>
            <person name="Watson M."/>
            <person name="Adriaenssens E.M."/>
            <person name="Foster-Nyarko E."/>
            <person name="Jarju S."/>
            <person name="Secka A."/>
            <person name="Antonio M."/>
            <person name="Oren A."/>
            <person name="Chaudhuri R.R."/>
            <person name="La Ragione R."/>
            <person name="Hildebrand F."/>
            <person name="Pallen M.J."/>
        </authorList>
    </citation>
    <scope>NUCLEOTIDE SEQUENCE</scope>
    <source>
        <strain evidence="9">CHK193-16274</strain>
    </source>
</reference>
<evidence type="ECO:0000256" key="1">
    <source>
        <dbReference type="ARBA" id="ARBA00004651"/>
    </source>
</evidence>
<keyword evidence="5 8" id="KW-1133">Transmembrane helix</keyword>
<feature type="transmembrane region" description="Helical" evidence="8">
    <location>
        <begin position="109"/>
        <end position="128"/>
    </location>
</feature>
<sequence length="217" mass="24771">MWIIDRAMDRVSCLTHLIGAIFSFLMLFVMIIMAKICKSDLVSLIGAIVFGVSSIALYSASSMYHYYSGDNNNKIKRFLRKLDHSMIYVLIAGTYTPICLKYLSYPHSIYFLSVIWFIAIVGIIIKLFWLNAPRFISTAFYLLMGWALIFDFQAFNKVPLGCFGLIAVGGISYTVGAIIYIVKKPNWFSNFGFHELFHIFVMIGSLFHFLAVIIYVL</sequence>
<keyword evidence="7" id="KW-0479">Metal-binding</keyword>
<evidence type="ECO:0000313" key="9">
    <source>
        <dbReference type="EMBL" id="HJF39445.1"/>
    </source>
</evidence>
<gene>
    <name evidence="10" type="ORF">B5E91_06445</name>
    <name evidence="9" type="ORF">K8V91_00850</name>
</gene>
<keyword evidence="4 8" id="KW-0812">Transmembrane</keyword>